<keyword evidence="3" id="KW-1185">Reference proteome</keyword>
<dbReference type="PANTHER" id="PTHR30199">
    <property type="entry name" value="MFS FAMILY TRANSPORTER, PREDICTED SUBSTRATE BENZOATE"/>
    <property type="match status" value="1"/>
</dbReference>
<gene>
    <name evidence="2" type="ORF">WG926_08990</name>
</gene>
<keyword evidence="1" id="KW-0472">Membrane</keyword>
<dbReference type="Pfam" id="PF03594">
    <property type="entry name" value="BenE"/>
    <property type="match status" value="1"/>
</dbReference>
<feature type="transmembrane region" description="Helical" evidence="1">
    <location>
        <begin position="89"/>
        <end position="108"/>
    </location>
</feature>
<evidence type="ECO:0000313" key="2">
    <source>
        <dbReference type="EMBL" id="MEN2988436.1"/>
    </source>
</evidence>
<protein>
    <submittedName>
        <fullName evidence="2">Benzoate/H(+) symporter BenE family transporter</fullName>
    </submittedName>
</protein>
<dbReference type="NCBIfam" id="TIGR00843">
    <property type="entry name" value="benE"/>
    <property type="match status" value="1"/>
</dbReference>
<feature type="transmembrane region" description="Helical" evidence="1">
    <location>
        <begin position="291"/>
        <end position="312"/>
    </location>
</feature>
<feature type="transmembrane region" description="Helical" evidence="1">
    <location>
        <begin position="319"/>
        <end position="341"/>
    </location>
</feature>
<feature type="transmembrane region" description="Helical" evidence="1">
    <location>
        <begin position="347"/>
        <end position="378"/>
    </location>
</feature>
<keyword evidence="1" id="KW-1133">Transmembrane helix</keyword>
<feature type="transmembrane region" description="Helical" evidence="1">
    <location>
        <begin position="115"/>
        <end position="133"/>
    </location>
</feature>
<accession>A0ABU9YI20</accession>
<feature type="transmembrane region" description="Helical" evidence="1">
    <location>
        <begin position="139"/>
        <end position="155"/>
    </location>
</feature>
<sequence>MPFSSLSAALIAALVGFGGTVALIVQAAQALGGTPEQVASAVTALCLGMSVAGGLLSAGLRMPVVLAWSTPGAALLAASTLQAGYGAAIGAYVAAALMMIVLGLVPALGRLAARIPAAVAAAMLAGVLLPFCLALFRSFQSDAVLAGVVLVVFVIARQRVPIYALLIVLAVVVGAVVLRDDLGPAGGILAQQGVFGVLHATTPVFDWAVVISLGVPLFLVTLVSQNLPGFVVLNAAGYRPPTRPVLLTTGVASLVLAPFGAMAVNLAAITAALCTGPDAHPDPERRWVVGIAYAGCYAVLALFSTPLVALFMGLPRDTILIITGVALLGPLTNALGAMFSVPDDREVAVMTFAATASGVVLLGIGSAFWGLATGFLVLGVRAGLARLRPGGAGRT</sequence>
<name>A0ABU9YI20_9PROT</name>
<dbReference type="InterPro" id="IPR004711">
    <property type="entry name" value="Benzoate_Transporter"/>
</dbReference>
<dbReference type="RefSeq" id="WP_345934741.1">
    <property type="nucleotide sequence ID" value="NZ_JBBKTV010000008.1"/>
</dbReference>
<comment type="caution">
    <text evidence="2">The sequence shown here is derived from an EMBL/GenBank/DDBJ whole genome shotgun (WGS) entry which is preliminary data.</text>
</comment>
<feature type="transmembrane region" description="Helical" evidence="1">
    <location>
        <begin position="207"/>
        <end position="233"/>
    </location>
</feature>
<organism evidence="2 3">
    <name type="scientific">Tistrella arctica</name>
    <dbReference type="NCBI Taxonomy" id="3133430"/>
    <lineage>
        <taxon>Bacteria</taxon>
        <taxon>Pseudomonadati</taxon>
        <taxon>Pseudomonadota</taxon>
        <taxon>Alphaproteobacteria</taxon>
        <taxon>Geminicoccales</taxon>
        <taxon>Geminicoccaceae</taxon>
        <taxon>Tistrella</taxon>
    </lineage>
</organism>
<feature type="transmembrane region" description="Helical" evidence="1">
    <location>
        <begin position="245"/>
        <end position="271"/>
    </location>
</feature>
<keyword evidence="1" id="KW-0812">Transmembrane</keyword>
<feature type="transmembrane region" description="Helical" evidence="1">
    <location>
        <begin position="38"/>
        <end position="58"/>
    </location>
</feature>
<evidence type="ECO:0000256" key="1">
    <source>
        <dbReference type="SAM" id="Phobius"/>
    </source>
</evidence>
<reference evidence="2 3" key="1">
    <citation type="submission" date="2024-03" db="EMBL/GenBank/DDBJ databases">
        <title>High-quality draft genome sequencing of Tistrella sp. BH-R2-4.</title>
        <authorList>
            <person name="Dong C."/>
        </authorList>
    </citation>
    <scope>NUCLEOTIDE SEQUENCE [LARGE SCALE GENOMIC DNA]</scope>
    <source>
        <strain evidence="2 3">BH-R2-4</strain>
    </source>
</reference>
<dbReference type="EMBL" id="JBBKTW010000003">
    <property type="protein sequence ID" value="MEN2988436.1"/>
    <property type="molecule type" value="Genomic_DNA"/>
</dbReference>
<feature type="transmembrane region" description="Helical" evidence="1">
    <location>
        <begin position="162"/>
        <end position="179"/>
    </location>
</feature>
<evidence type="ECO:0000313" key="3">
    <source>
        <dbReference type="Proteomes" id="UP001413721"/>
    </source>
</evidence>
<proteinExistence type="predicted"/>
<dbReference type="PANTHER" id="PTHR30199:SF0">
    <property type="entry name" value="INNER MEMBRANE PROTEIN YDCO"/>
    <property type="match status" value="1"/>
</dbReference>
<dbReference type="Proteomes" id="UP001413721">
    <property type="component" value="Unassembled WGS sequence"/>
</dbReference>